<proteinExistence type="predicted"/>
<organism evidence="2">
    <name type="scientific">Sarcoptes scabiei</name>
    <name type="common">Itch mite</name>
    <name type="synonym">Acarus scabiei</name>
    <dbReference type="NCBI Taxonomy" id="52283"/>
    <lineage>
        <taxon>Eukaryota</taxon>
        <taxon>Metazoa</taxon>
        <taxon>Ecdysozoa</taxon>
        <taxon>Arthropoda</taxon>
        <taxon>Chelicerata</taxon>
        <taxon>Arachnida</taxon>
        <taxon>Acari</taxon>
        <taxon>Acariformes</taxon>
        <taxon>Sarcoptiformes</taxon>
        <taxon>Astigmata</taxon>
        <taxon>Psoroptidia</taxon>
        <taxon>Sarcoptoidea</taxon>
        <taxon>Sarcoptidae</taxon>
        <taxon>Sarcoptinae</taxon>
        <taxon>Sarcoptes</taxon>
    </lineage>
</organism>
<feature type="transmembrane region" description="Helical" evidence="1">
    <location>
        <begin position="558"/>
        <end position="579"/>
    </location>
</feature>
<reference evidence="4" key="1">
    <citation type="journal article" date="2020" name="PLoS Negl. Trop. Dis.">
        <title>High-quality nuclear genome for Sarcoptes scabiei-A critical resource for a neglected parasite.</title>
        <authorList>
            <person name="Korhonen P.K."/>
            <person name="Gasser R.B."/>
            <person name="Ma G."/>
            <person name="Wang T."/>
            <person name="Stroehlein A.J."/>
            <person name="Young N.D."/>
            <person name="Ang C.S."/>
            <person name="Fernando D.D."/>
            <person name="Lu H.C."/>
            <person name="Taylor S."/>
            <person name="Reynolds S.L."/>
            <person name="Mofiz E."/>
            <person name="Najaraj S.H."/>
            <person name="Gowda H."/>
            <person name="Madugundu A."/>
            <person name="Renuse S."/>
            <person name="Holt D."/>
            <person name="Pandey A."/>
            <person name="Papenfuss A.T."/>
            <person name="Fischer K."/>
        </authorList>
    </citation>
    <scope>NUCLEOTIDE SEQUENCE [LARGE SCALE GENOMIC DNA]</scope>
</reference>
<dbReference type="PANTHER" id="PTHR38926:SF72">
    <property type="entry name" value="IM:7136021-RELATED"/>
    <property type="match status" value="1"/>
</dbReference>
<dbReference type="Gene3D" id="3.80.10.10">
    <property type="entry name" value="Ribonuclease Inhibitor"/>
    <property type="match status" value="2"/>
</dbReference>
<evidence type="ECO:0000313" key="4">
    <source>
        <dbReference type="Proteomes" id="UP000070412"/>
    </source>
</evidence>
<dbReference type="InterPro" id="IPR001611">
    <property type="entry name" value="Leu-rich_rpt"/>
</dbReference>
<name>A0A834V9J0_SARSC</name>
<protein>
    <submittedName>
        <fullName evidence="2 3">Uncharacterized protein</fullName>
    </submittedName>
</protein>
<evidence type="ECO:0000313" key="2">
    <source>
        <dbReference type="EMBL" id="KAF7488521.1"/>
    </source>
</evidence>
<keyword evidence="1" id="KW-0472">Membrane</keyword>
<reference evidence="2" key="2">
    <citation type="submission" date="2020-01" db="EMBL/GenBank/DDBJ databases">
        <authorList>
            <person name="Korhonen P.K.K."/>
            <person name="Guangxu M.G."/>
            <person name="Wang T.W."/>
            <person name="Stroehlein A.J.S."/>
            <person name="Young N.D."/>
            <person name="Ang C.-S.A."/>
            <person name="Fernando D.W.F."/>
            <person name="Lu H.L."/>
            <person name="Taylor S.T."/>
            <person name="Ehtesham M.E.M."/>
            <person name="Najaraj S.H.N."/>
            <person name="Harsha G.H.G."/>
            <person name="Madugundu A.M."/>
            <person name="Renuse S.R."/>
            <person name="Holt D.H."/>
            <person name="Pandey A.P."/>
            <person name="Papenfuss A.P."/>
            <person name="Gasser R.B.G."/>
            <person name="Fischer K.F."/>
        </authorList>
    </citation>
    <scope>NUCLEOTIDE SEQUENCE</scope>
    <source>
        <strain evidence="2">SSS_KF_BRIS2020</strain>
    </source>
</reference>
<dbReference type="PANTHER" id="PTHR38926">
    <property type="entry name" value="F-BOX DOMAIN CONTAINING PROTEIN, EXPRESSED"/>
    <property type="match status" value="1"/>
</dbReference>
<keyword evidence="1" id="KW-1133">Transmembrane helix</keyword>
<sequence length="580" mass="66825">MTGPFSLWFSSNRIRIFNAKFRIVSNLSILDRERFRLVSKQWSQSIDHLARAQQNLSLIGHCERDVEFPFDAESTVDSGTLRIRNDDILQWRYPYIRYQCFSLLLKRFPNLQSIRFESISFWNDHLIEELINCCKQLRSLAFVHCNGIGRSRLFEEKFTNLTLIGWNRLVTAYGNQLHTLILRDCDLTDQQLSIVLDGFRNLSHLDIVNNRLKHGDALKNLPRSIKILKIGSIIQQNRSDGNHDVKFMIPFRSICSGNGRGIEELTLYSFVNKEFVLITSMINLKKLILSDLMEIILDNRSQILYQTVAALQRIKCLEIYQHIPIDRPMISDVKHFDTILKNCENLTEFVLNLDPFDFESIINDQFVQQLVNDCPNLSRLQLGPGSALTTNSSFESISSLNKLTQLKLIEFVGTSQAGIINLVSESRSLRRVEFDDCCQIELDSFSRSMLDLHRANPERFLSINFTSHKGNRSKLSGYHLSYPERNPKILINLDGCCRRDFSIEYLRSQTNQTIGKAILNACNLSSFCELFRKLFIRSSLSLFLLLPSSSSSSVFIKLLKSIIASIFIYSILSIITKMIV</sequence>
<dbReference type="EMBL" id="WVUK01000066">
    <property type="protein sequence ID" value="KAF7488521.1"/>
    <property type="molecule type" value="Genomic_DNA"/>
</dbReference>
<dbReference type="PROSITE" id="PS51450">
    <property type="entry name" value="LRR"/>
    <property type="match status" value="1"/>
</dbReference>
<gene>
    <name evidence="2" type="ORF">SSS_5115</name>
</gene>
<dbReference type="SUPFAM" id="SSF52047">
    <property type="entry name" value="RNI-like"/>
    <property type="match status" value="1"/>
</dbReference>
<reference evidence="3" key="3">
    <citation type="submission" date="2022-06" db="UniProtKB">
        <authorList>
            <consortium name="EnsemblMetazoa"/>
        </authorList>
    </citation>
    <scope>IDENTIFICATION</scope>
</reference>
<evidence type="ECO:0000313" key="3">
    <source>
        <dbReference type="EnsemblMetazoa" id="KAF7488521.1"/>
    </source>
</evidence>
<dbReference type="EnsemblMetazoa" id="SSS_5115s_mrna">
    <property type="protein sequence ID" value="KAF7488521.1"/>
    <property type="gene ID" value="SSS_5115"/>
</dbReference>
<keyword evidence="4" id="KW-1185">Reference proteome</keyword>
<dbReference type="Proteomes" id="UP000070412">
    <property type="component" value="Unassembled WGS sequence"/>
</dbReference>
<dbReference type="OrthoDB" id="6513854at2759"/>
<dbReference type="InterPro" id="IPR032675">
    <property type="entry name" value="LRR_dom_sf"/>
</dbReference>
<evidence type="ECO:0000256" key="1">
    <source>
        <dbReference type="SAM" id="Phobius"/>
    </source>
</evidence>
<keyword evidence="1" id="KW-0812">Transmembrane</keyword>
<dbReference type="AlphaFoldDB" id="A0A834V9J0"/>
<accession>A0A834V9J0</accession>